<sequence length="639" mass="73481">MADHMHLTTELQFTAQFQSSAMGKTGGIVVIWKDDLMNLEKICTTHQRVHVMVKVTLDDSKWLFFAIYASSHIHDIIRLWQSLEDMTFVYKGFKGSKYTSSNKRYTNRKDLMLERLDRCFATDDWIDSYPESIVTHIPRTHSGHCLLLLTITSQQHNDHKRPFRFESMWCSHLEFPSIVHNIFHSTNDLLGDTNTFKANVTTWNRHVFKNIFHKKKHILARLNGIQRSNAYPFSSYLQDLESNIEIEFLAILKNEEDFWKLKSRIRWLYEGDANTRLFHTTTINRRRQNRILSLTYEAGNQIKDPKLIKETTRRYFANLFTTSHASSTYKSSCCEDICASLEQPFRYSEIKKAMDFSNPLRHLDLMGLTLSSTKSTKTFYLPKSTTSVRRLSRNIDQAVLRKVWLPITISMNGTKISHLFFYDDLTLSGRANRKNCDAILATLDEFNNASGQKVNFQKSKVIFSASCNEDWANRCSSLLGIRKSCEFSKYLGFLIFHKSPTNRDFQSIIDSMNTRLASWETKMLNMAGRTTLLDCDAFFLSSSLILHPQALQFDSLLPRVFDFEASAAMASRGRLAAPAEAGSLIEQMGNPTLGHNFRELNQVADLLANEGVANKMGNPNIMQNNYNATLDSFSSQTMV</sequence>
<proteinExistence type="predicted"/>
<keyword evidence="1" id="KW-1185">Reference proteome</keyword>
<evidence type="ECO:0000313" key="2">
    <source>
        <dbReference type="RefSeq" id="XP_075086098.1"/>
    </source>
</evidence>
<name>A0AC58SM90_TOBAC</name>
<dbReference type="RefSeq" id="XP_075086098.1">
    <property type="nucleotide sequence ID" value="XM_075229997.1"/>
</dbReference>
<evidence type="ECO:0000313" key="1">
    <source>
        <dbReference type="Proteomes" id="UP000790787"/>
    </source>
</evidence>
<reference evidence="2" key="2">
    <citation type="submission" date="2025-08" db="UniProtKB">
        <authorList>
            <consortium name="RefSeq"/>
        </authorList>
    </citation>
    <scope>IDENTIFICATION</scope>
    <source>
        <tissue evidence="2">Leaf</tissue>
    </source>
</reference>
<accession>A0AC58SM90</accession>
<dbReference type="Proteomes" id="UP000790787">
    <property type="component" value="Chromosome 14"/>
</dbReference>
<gene>
    <name evidence="2" type="primary">LOC142168837</name>
</gene>
<protein>
    <submittedName>
        <fullName evidence="2">Uncharacterized protein LOC142168837</fullName>
    </submittedName>
</protein>
<reference evidence="1" key="1">
    <citation type="journal article" date="2014" name="Nat. Commun.">
        <title>The tobacco genome sequence and its comparison with those of tomato and potato.</title>
        <authorList>
            <person name="Sierro N."/>
            <person name="Battey J.N."/>
            <person name="Ouadi S."/>
            <person name="Bakaher N."/>
            <person name="Bovet L."/>
            <person name="Willig A."/>
            <person name="Goepfert S."/>
            <person name="Peitsch M.C."/>
            <person name="Ivanov N.V."/>
        </authorList>
    </citation>
    <scope>NUCLEOTIDE SEQUENCE [LARGE SCALE GENOMIC DNA]</scope>
</reference>
<organism evidence="1 2">
    <name type="scientific">Nicotiana tabacum</name>
    <name type="common">Common tobacco</name>
    <dbReference type="NCBI Taxonomy" id="4097"/>
    <lineage>
        <taxon>Eukaryota</taxon>
        <taxon>Viridiplantae</taxon>
        <taxon>Streptophyta</taxon>
        <taxon>Embryophyta</taxon>
        <taxon>Tracheophyta</taxon>
        <taxon>Spermatophyta</taxon>
        <taxon>Magnoliopsida</taxon>
        <taxon>eudicotyledons</taxon>
        <taxon>Gunneridae</taxon>
        <taxon>Pentapetalae</taxon>
        <taxon>asterids</taxon>
        <taxon>lamiids</taxon>
        <taxon>Solanales</taxon>
        <taxon>Solanaceae</taxon>
        <taxon>Nicotianoideae</taxon>
        <taxon>Nicotianeae</taxon>
        <taxon>Nicotiana</taxon>
    </lineage>
</organism>